<comment type="caution">
    <text evidence="1">The sequence shown here is derived from an EMBL/GenBank/DDBJ whole genome shotgun (WGS) entry which is preliminary data.</text>
</comment>
<sequence>MNTWTLKTPFFTMQGASRRCLNWSKAIEIIRKNYKTNMLVWAGIKEDWTDTAGLIFKDGQSVDTGAVVIASRINDEPVILIKHEDGTWLGEICWGYENELEYVGNKWPHELSLRD</sequence>
<gene>
    <name evidence="1" type="ORF">F8R14_05665</name>
</gene>
<dbReference type="EMBL" id="WBKH01000005">
    <property type="protein sequence ID" value="KAB1478651.1"/>
    <property type="molecule type" value="Genomic_DNA"/>
</dbReference>
<proteinExistence type="predicted"/>
<organism evidence="1 2">
    <name type="scientific">Veillonella seminalis</name>
    <dbReference type="NCBI Taxonomy" id="1502943"/>
    <lineage>
        <taxon>Bacteria</taxon>
        <taxon>Bacillati</taxon>
        <taxon>Bacillota</taxon>
        <taxon>Negativicutes</taxon>
        <taxon>Veillonellales</taxon>
        <taxon>Veillonellaceae</taxon>
        <taxon>Veillonella</taxon>
    </lineage>
</organism>
<dbReference type="Proteomes" id="UP000434554">
    <property type="component" value="Unassembled WGS sequence"/>
</dbReference>
<evidence type="ECO:0000313" key="1">
    <source>
        <dbReference type="EMBL" id="KAB1478651.1"/>
    </source>
</evidence>
<dbReference type="GeneID" id="83054516"/>
<dbReference type="AlphaFoldDB" id="A0A833CBN1"/>
<evidence type="ECO:0000313" key="2">
    <source>
        <dbReference type="Proteomes" id="UP000434554"/>
    </source>
</evidence>
<accession>A0A833CBN1</accession>
<dbReference type="RefSeq" id="WP_127007283.1">
    <property type="nucleotide sequence ID" value="NZ_CAUENZ010000007.1"/>
</dbReference>
<protein>
    <submittedName>
        <fullName evidence="1">Uncharacterized protein</fullName>
    </submittedName>
</protein>
<name>A0A833CBN1_9FIRM</name>
<reference evidence="1 2" key="1">
    <citation type="submission" date="2019-09" db="EMBL/GenBank/DDBJ databases">
        <title>Draft genome sequence of 3 type strains from the CCUG.</title>
        <authorList>
            <person name="Pineiro-Iglesias B."/>
            <person name="Tunovic T."/>
            <person name="Unosson C."/>
            <person name="Inganas E."/>
            <person name="Ohlen M."/>
            <person name="Cardew S."/>
            <person name="Jensie-Markopoulos S."/>
            <person name="Salva-Serra F."/>
            <person name="Jaen-Luchoro D."/>
            <person name="Karlsson R."/>
            <person name="Svensson-Stadler L."/>
            <person name="Chun J."/>
            <person name="Moore E."/>
        </authorList>
    </citation>
    <scope>NUCLEOTIDE SEQUENCE [LARGE SCALE GENOMIC DNA]</scope>
    <source>
        <strain evidence="1 2">CCUG 65427</strain>
    </source>
</reference>